<dbReference type="SUPFAM" id="SSF55874">
    <property type="entry name" value="ATPase domain of HSP90 chaperone/DNA topoisomerase II/histidine kinase"/>
    <property type="match status" value="1"/>
</dbReference>
<keyword evidence="4" id="KW-1185">Reference proteome</keyword>
<protein>
    <recommendedName>
        <fullName evidence="2">Histidine kinase/HSP90-like ATPase domain-containing protein</fullName>
    </recommendedName>
</protein>
<dbReference type="eggNOG" id="COG0642">
    <property type="taxonomic scope" value="Bacteria"/>
</dbReference>
<feature type="region of interest" description="Disordered" evidence="1">
    <location>
        <begin position="63"/>
        <end position="84"/>
    </location>
</feature>
<feature type="domain" description="Histidine kinase/HSP90-like ATPase" evidence="2">
    <location>
        <begin position="8"/>
        <end position="68"/>
    </location>
</feature>
<evidence type="ECO:0000256" key="1">
    <source>
        <dbReference type="SAM" id="MobiDB-lite"/>
    </source>
</evidence>
<organism evidence="3 4">
    <name type="scientific">Paracoccus halophilus</name>
    <dbReference type="NCBI Taxonomy" id="376733"/>
    <lineage>
        <taxon>Bacteria</taxon>
        <taxon>Pseudomonadati</taxon>
        <taxon>Pseudomonadota</taxon>
        <taxon>Alphaproteobacteria</taxon>
        <taxon>Rhodobacterales</taxon>
        <taxon>Paracoccaceae</taxon>
        <taxon>Paracoccus</taxon>
    </lineage>
</organism>
<dbReference type="InterPro" id="IPR036890">
    <property type="entry name" value="HATPase_C_sf"/>
</dbReference>
<comment type="caution">
    <text evidence="3">The sequence shown here is derived from an EMBL/GenBank/DDBJ whole genome shotgun (WGS) entry which is preliminary data.</text>
</comment>
<dbReference type="Proteomes" id="UP000029846">
    <property type="component" value="Unassembled WGS sequence"/>
</dbReference>
<sequence>MQVALSADGALAVRNAGPMVAPEVMAQLAQPFTRGATPAEGSGLGLAIARAIAAGSGGRLALSSPAPGQADGFEARFTPGQSNQ</sequence>
<dbReference type="InterPro" id="IPR003594">
    <property type="entry name" value="HATPase_dom"/>
</dbReference>
<evidence type="ECO:0000313" key="3">
    <source>
        <dbReference type="EMBL" id="KGJ02677.1"/>
    </source>
</evidence>
<dbReference type="STRING" id="376733.SAMN04487972_13027"/>
<reference evidence="3 4" key="1">
    <citation type="submission" date="2014-09" db="EMBL/GenBank/DDBJ databases">
        <authorList>
            <person name="McGinnis J.M."/>
            <person name="Wolfgang W.J."/>
        </authorList>
    </citation>
    <scope>NUCLEOTIDE SEQUENCE [LARGE SCALE GENOMIC DNA]</scope>
    <source>
        <strain evidence="3 4">JCM 14014</strain>
    </source>
</reference>
<evidence type="ECO:0000313" key="4">
    <source>
        <dbReference type="Proteomes" id="UP000029846"/>
    </source>
</evidence>
<evidence type="ECO:0000259" key="2">
    <source>
        <dbReference type="Pfam" id="PF02518"/>
    </source>
</evidence>
<dbReference type="Pfam" id="PF02518">
    <property type="entry name" value="HATPase_c"/>
    <property type="match status" value="1"/>
</dbReference>
<dbReference type="AlphaFoldDB" id="A0A099EXL3"/>
<gene>
    <name evidence="3" type="ORF">IT41_16680</name>
</gene>
<reference evidence="3 4" key="2">
    <citation type="submission" date="2014-10" db="EMBL/GenBank/DDBJ databases">
        <title>Paracoccus sanguinis sp. nov., isolated from clinical specimens of New York State patients.</title>
        <authorList>
            <person name="Mingle L.A."/>
            <person name="Cole J.A."/>
            <person name="Lapierre P."/>
            <person name="Musser K.A."/>
        </authorList>
    </citation>
    <scope>NUCLEOTIDE SEQUENCE [LARGE SCALE GENOMIC DNA]</scope>
    <source>
        <strain evidence="3 4">JCM 14014</strain>
    </source>
</reference>
<name>A0A099EXL3_9RHOB</name>
<dbReference type="EMBL" id="JRKN01000033">
    <property type="protein sequence ID" value="KGJ02677.1"/>
    <property type="molecule type" value="Genomic_DNA"/>
</dbReference>
<dbReference type="Gene3D" id="3.30.565.10">
    <property type="entry name" value="Histidine kinase-like ATPase, C-terminal domain"/>
    <property type="match status" value="1"/>
</dbReference>
<accession>A0A099EXL3</accession>
<proteinExistence type="predicted"/>